<dbReference type="EMBL" id="CP127389">
    <property type="protein sequence ID" value="WIV89865.1"/>
    <property type="molecule type" value="Genomic_DNA"/>
</dbReference>
<name>A0ABY8YBN6_9GAMM</name>
<organism evidence="1 2">
    <name type="scientific">Proteus appendicitidis</name>
    <dbReference type="NCBI Taxonomy" id="3034648"/>
    <lineage>
        <taxon>Bacteria</taxon>
        <taxon>Pseudomonadati</taxon>
        <taxon>Pseudomonadota</taxon>
        <taxon>Gammaproteobacteria</taxon>
        <taxon>Enterobacterales</taxon>
        <taxon>Morganellaceae</taxon>
        <taxon>Proteus</taxon>
    </lineage>
</organism>
<evidence type="ECO:0000313" key="2">
    <source>
        <dbReference type="Proteomes" id="UP001226651"/>
    </source>
</evidence>
<protein>
    <submittedName>
        <fullName evidence="1">DUF6088 family protein</fullName>
    </submittedName>
</protein>
<keyword evidence="2" id="KW-1185">Reference proteome</keyword>
<dbReference type="Proteomes" id="UP001226651">
    <property type="component" value="Chromosome"/>
</dbReference>
<accession>A0ABY8YBN6</accession>
<reference evidence="1 2" key="1">
    <citation type="submission" date="2023-06" db="EMBL/GenBank/DDBJ databases">
        <title>Proteus appendicitidis sp. nov., isolated from the appendiceal pus of an appendicitis patient in Yongzhou, China.</title>
        <authorList>
            <person name="Cai X."/>
        </authorList>
    </citation>
    <scope>NUCLEOTIDE SEQUENCE [LARGE SCALE GENOMIC DNA]</scope>
    <source>
        <strain evidence="1 2">HZ0627</strain>
    </source>
</reference>
<proteinExistence type="predicted"/>
<sequence>MTIKDKIETRLKRSKRNVFFRKDFNDIAGYDQIGRVLNLLIQEGVLLRVGQGVYTKARRNQITGKTMPAAPGGSASVIIETLDRLKIPYLLGDATKAYNEGSSTQIPAYVEIKTPRRFSRKLIIGNSKINEKTN</sequence>
<dbReference type="InterPro" id="IPR045738">
    <property type="entry name" value="DUF6088"/>
</dbReference>
<dbReference type="Pfam" id="PF19570">
    <property type="entry name" value="DUF6088"/>
    <property type="match status" value="1"/>
</dbReference>
<dbReference type="RefSeq" id="WP_151434923.1">
    <property type="nucleotide sequence ID" value="NZ_CP127389.1"/>
</dbReference>
<gene>
    <name evidence="1" type="ORF">QQS39_07635</name>
</gene>
<evidence type="ECO:0000313" key="1">
    <source>
        <dbReference type="EMBL" id="WIV89865.1"/>
    </source>
</evidence>